<dbReference type="eggNOG" id="KOG3427">
    <property type="taxonomic scope" value="Eukaryota"/>
</dbReference>
<dbReference type="STRING" id="7370.A0A1I8NFH5"/>
<dbReference type="Proteomes" id="UP001652621">
    <property type="component" value="Unplaced"/>
</dbReference>
<evidence type="ECO:0000256" key="3">
    <source>
        <dbReference type="ARBA" id="ARBA00021117"/>
    </source>
</evidence>
<comment type="subunit">
    <text evidence="14">Interacts with POU3F2/Brn-2, ATXN1, TXNL4A, HTT and AR. Interaction with ATXN1 correlates positively with the length of the polyglutamine tract. Interacts with RNA polymerase II large subunit in a phosphorylation-dependent manner. Forms a ternary complex with ATXN1 mutant and phosphorylated RNA polymerase II. Interacts (via C-terminus) with TXNL4A and CD2BP2. Interacts (via WW domain) with ATN1 and SF3B1, and may interact with additional splice factors. Interacts (via WW domain) with WBP11; Leading to reduce interaction between PQBP1 and TXNL4A. Interacts with CAPRIN1. Interacts with DDX1. Interacts with SFPQ. Interacts with KHSRP.</text>
</comment>
<sequence length="398" mass="45849">MSLPPALLARLAQRGLVNKQKSQKENEPPVPPSHAADNEEVIAEDYDEMDTDQGPGHNSDDYQYPSQYDLDHDTVRKPVEENNWLAQMKTRMGEANSAAGYRCCPNKYNIWHKCTVYCVNRWSEGIPRPSPEYMKRYKRLIRKYPLPKGWIEMYDPGCGCYYFACEADNVVSWLPPTHPKSEVTKCAAAVRKQMEESTGDGGTGADSDGDEQSDNDADGNTRESAQSRHHREVDEIINASMRSKSPRSVDAHEFPSLQEVADSPSVPLPRKQKSRDLDRVGRQRRDRDRSDRDRSDRDRERERDRERDRDRDRYSSSHDSRRRQRDDADIVDPMDPSSYSDAPRGKWSDGLQTGDGDERKKRSNDDTSSSKRDKGGNRRRDVRDRSNNSEEDDDDEYH</sequence>
<reference evidence="19" key="2">
    <citation type="submission" date="2025-04" db="UniProtKB">
        <authorList>
            <consortium name="RefSeq"/>
        </authorList>
    </citation>
    <scope>IDENTIFICATION</scope>
    <source>
        <strain evidence="19">Aabys</strain>
    </source>
</reference>
<evidence type="ECO:0000256" key="13">
    <source>
        <dbReference type="ARBA" id="ARBA00042167"/>
    </source>
</evidence>
<dbReference type="OrthoDB" id="42462at2759"/>
<organism evidence="17">
    <name type="scientific">Musca domestica</name>
    <name type="common">House fly</name>
    <dbReference type="NCBI Taxonomy" id="7370"/>
    <lineage>
        <taxon>Eukaryota</taxon>
        <taxon>Metazoa</taxon>
        <taxon>Ecdysozoa</taxon>
        <taxon>Arthropoda</taxon>
        <taxon>Hexapoda</taxon>
        <taxon>Insecta</taxon>
        <taxon>Pterygota</taxon>
        <taxon>Neoptera</taxon>
        <taxon>Endopterygota</taxon>
        <taxon>Diptera</taxon>
        <taxon>Brachycera</taxon>
        <taxon>Muscomorpha</taxon>
        <taxon>Muscoidea</taxon>
        <taxon>Muscidae</taxon>
        <taxon>Musca</taxon>
    </lineage>
</organism>
<evidence type="ECO:0000256" key="4">
    <source>
        <dbReference type="ARBA" id="ARBA00022553"/>
    </source>
</evidence>
<evidence type="ECO:0000313" key="18">
    <source>
        <dbReference type="Proteomes" id="UP001652621"/>
    </source>
</evidence>
<accession>A0A1I8NFH5</accession>
<evidence type="ECO:0000256" key="6">
    <source>
        <dbReference type="ARBA" id="ARBA00022664"/>
    </source>
</evidence>
<dbReference type="Gene3D" id="2.20.70.10">
    <property type="match status" value="1"/>
</dbReference>
<evidence type="ECO:0000256" key="9">
    <source>
        <dbReference type="ARBA" id="ARBA00023015"/>
    </source>
</evidence>
<keyword evidence="10" id="KW-0804">Transcription</keyword>
<feature type="region of interest" description="Disordered" evidence="15">
    <location>
        <begin position="192"/>
        <end position="398"/>
    </location>
</feature>
<proteinExistence type="predicted"/>
<evidence type="ECO:0000256" key="11">
    <source>
        <dbReference type="ARBA" id="ARBA00023187"/>
    </source>
</evidence>
<dbReference type="SUPFAM" id="SSF51045">
    <property type="entry name" value="WW domain"/>
    <property type="match status" value="1"/>
</dbReference>
<dbReference type="GO" id="GO:0043021">
    <property type="term" value="F:ribonucleoprotein complex binding"/>
    <property type="evidence" value="ECO:0007669"/>
    <property type="project" value="TreeGrafter"/>
</dbReference>
<dbReference type="VEuPathDB" id="VectorBase:MDOA014634"/>
<dbReference type="GO" id="GO:0045087">
    <property type="term" value="P:innate immune response"/>
    <property type="evidence" value="ECO:0007669"/>
    <property type="project" value="UniProtKB-KW"/>
</dbReference>
<evidence type="ECO:0000256" key="1">
    <source>
        <dbReference type="ARBA" id="ARBA00004324"/>
    </source>
</evidence>
<dbReference type="PANTHER" id="PTHR21737:SF3">
    <property type="entry name" value="POLYGLUTAMINE-BINDING PROTEIN 1"/>
    <property type="match status" value="1"/>
</dbReference>
<reference evidence="17" key="1">
    <citation type="submission" date="2020-05" db="UniProtKB">
        <authorList>
            <consortium name="EnsemblMetazoa"/>
        </authorList>
    </citation>
    <scope>IDENTIFICATION</scope>
    <source>
        <strain evidence="17">Aabys</strain>
    </source>
</reference>
<dbReference type="PROSITE" id="PS50020">
    <property type="entry name" value="WW_DOMAIN_2"/>
    <property type="match status" value="1"/>
</dbReference>
<keyword evidence="5" id="KW-0399">Innate immunity</keyword>
<dbReference type="EnsemblMetazoa" id="MDOA014634-RA">
    <property type="protein sequence ID" value="MDOA014634-PA"/>
    <property type="gene ID" value="MDOA014634"/>
</dbReference>
<keyword evidence="11" id="KW-0508">mRNA splicing</keyword>
<dbReference type="RefSeq" id="XP_005177395.1">
    <property type="nucleotide sequence ID" value="XM_005177338.3"/>
</dbReference>
<dbReference type="InterPro" id="IPR036020">
    <property type="entry name" value="WW_dom_sf"/>
</dbReference>
<feature type="compositionally biased region" description="Basic and acidic residues" evidence="15">
    <location>
        <begin position="274"/>
        <end position="328"/>
    </location>
</feature>
<dbReference type="GO" id="GO:0000380">
    <property type="term" value="P:alternative mRNA splicing, via spliceosome"/>
    <property type="evidence" value="ECO:0007669"/>
    <property type="project" value="TreeGrafter"/>
</dbReference>
<evidence type="ECO:0000313" key="19">
    <source>
        <dbReference type="RefSeq" id="XP_005177395.1"/>
    </source>
</evidence>
<dbReference type="InterPro" id="IPR001202">
    <property type="entry name" value="WW_dom"/>
</dbReference>
<keyword evidence="4" id="KW-0597">Phosphoprotein</keyword>
<evidence type="ECO:0000256" key="12">
    <source>
        <dbReference type="ARBA" id="ARBA00023242"/>
    </source>
</evidence>
<feature type="compositionally biased region" description="Acidic residues" evidence="15">
    <location>
        <begin position="38"/>
        <end position="51"/>
    </location>
</feature>
<evidence type="ECO:0000256" key="14">
    <source>
        <dbReference type="ARBA" id="ARBA00046362"/>
    </source>
</evidence>
<feature type="compositionally biased region" description="Acidic residues" evidence="15">
    <location>
        <begin position="389"/>
        <end position="398"/>
    </location>
</feature>
<feature type="compositionally biased region" description="Basic and acidic residues" evidence="15">
    <location>
        <begin position="356"/>
        <end position="388"/>
    </location>
</feature>
<gene>
    <name evidence="17" type="primary">101895995</name>
    <name evidence="19" type="synonym">LOC101895995</name>
</gene>
<evidence type="ECO:0000259" key="16">
    <source>
        <dbReference type="PROSITE" id="PS50020"/>
    </source>
</evidence>
<feature type="compositionally biased region" description="Acidic residues" evidence="15">
    <location>
        <begin position="207"/>
        <end position="217"/>
    </location>
</feature>
<keyword evidence="9" id="KW-0805">Transcription regulation</keyword>
<evidence type="ECO:0000256" key="2">
    <source>
        <dbReference type="ARBA" id="ARBA00004463"/>
    </source>
</evidence>
<dbReference type="VEuPathDB" id="VectorBase:MDOMA2_018662"/>
<dbReference type="KEGG" id="mde:101895995"/>
<keyword evidence="7" id="KW-0677">Repeat</keyword>
<keyword evidence="12" id="KW-0539">Nucleus</keyword>
<evidence type="ECO:0000256" key="7">
    <source>
        <dbReference type="ARBA" id="ARBA00022737"/>
    </source>
</evidence>
<evidence type="ECO:0000313" key="17">
    <source>
        <dbReference type="EnsemblMetazoa" id="MDOA014634-PA"/>
    </source>
</evidence>
<evidence type="ECO:0000256" key="15">
    <source>
        <dbReference type="SAM" id="MobiDB-lite"/>
    </source>
</evidence>
<comment type="subcellular location">
    <subcellularLocation>
        <location evidence="2">Cytoplasmic granule</location>
    </subcellularLocation>
    <subcellularLocation>
        <location evidence="1">Nucleus speckle</location>
    </subcellularLocation>
</comment>
<dbReference type="PANTHER" id="PTHR21737">
    <property type="entry name" value="POLYGLUTAMINE BINDING PROTEIN 1/MARVEL MEMBRANE-ASSOCIATING DOMAIN CONTAINING 3"/>
    <property type="match status" value="1"/>
</dbReference>
<keyword evidence="8" id="KW-0391">Immunity</keyword>
<evidence type="ECO:0000256" key="5">
    <source>
        <dbReference type="ARBA" id="ARBA00022588"/>
    </source>
</evidence>
<dbReference type="GO" id="GO:0016607">
    <property type="term" value="C:nuclear speck"/>
    <property type="evidence" value="ECO:0007669"/>
    <property type="project" value="UniProtKB-SubCell"/>
</dbReference>
<dbReference type="AlphaFoldDB" id="A0A1I8NFH5"/>
<name>A0A1I8NFH5_MUSDO</name>
<keyword evidence="6" id="KW-0507">mRNA processing</keyword>
<dbReference type="GO" id="GO:0005737">
    <property type="term" value="C:cytoplasm"/>
    <property type="evidence" value="ECO:0007669"/>
    <property type="project" value="TreeGrafter"/>
</dbReference>
<evidence type="ECO:0000256" key="8">
    <source>
        <dbReference type="ARBA" id="ARBA00022859"/>
    </source>
</evidence>
<feature type="region of interest" description="Disordered" evidence="15">
    <location>
        <begin position="14"/>
        <end position="68"/>
    </location>
</feature>
<protein>
    <recommendedName>
        <fullName evidence="3">Polyglutamine-binding protein 1</fullName>
    </recommendedName>
    <alternativeName>
        <fullName evidence="13">Polyglutamine tract-binding protein 1</fullName>
    </alternativeName>
</protein>
<keyword evidence="18" id="KW-1185">Reference proteome</keyword>
<feature type="domain" description="WW" evidence="16">
    <location>
        <begin position="144"/>
        <end position="178"/>
    </location>
</feature>
<evidence type="ECO:0000256" key="10">
    <source>
        <dbReference type="ARBA" id="ARBA00023163"/>
    </source>
</evidence>